<accession>A0A8B8SQD5</accession>
<evidence type="ECO:0000256" key="9">
    <source>
        <dbReference type="ARBA" id="ARBA00023015"/>
    </source>
</evidence>
<evidence type="ECO:0000256" key="12">
    <source>
        <dbReference type="ARBA" id="ARBA00023163"/>
    </source>
</evidence>
<evidence type="ECO:0000256" key="11">
    <source>
        <dbReference type="ARBA" id="ARBA00023159"/>
    </source>
</evidence>
<dbReference type="PROSITE" id="PS50118">
    <property type="entry name" value="HMG_BOX_2"/>
    <property type="match status" value="1"/>
</dbReference>
<dbReference type="PANTHER" id="PTHR10270:SF161">
    <property type="entry name" value="SEX-DETERMINING REGION Y PROTEIN"/>
    <property type="match status" value="1"/>
</dbReference>
<name>A0A8B8SQD5_CAMFR</name>
<keyword evidence="5" id="KW-0963">Cytoplasm</keyword>
<evidence type="ECO:0000256" key="7">
    <source>
        <dbReference type="ARBA" id="ARBA00022860"/>
    </source>
</evidence>
<keyword evidence="6" id="KW-0221">Differentiation</keyword>
<dbReference type="GO" id="GO:0000978">
    <property type="term" value="F:RNA polymerase II cis-regulatory region sequence-specific DNA binding"/>
    <property type="evidence" value="ECO:0007669"/>
    <property type="project" value="TreeGrafter"/>
</dbReference>
<keyword evidence="12" id="KW-0804">Transcription</keyword>
<dbReference type="CDD" id="cd22034">
    <property type="entry name" value="HMG-box_SoxA_SRY"/>
    <property type="match status" value="1"/>
</dbReference>
<evidence type="ECO:0000256" key="4">
    <source>
        <dbReference type="ARBA" id="ARBA00019052"/>
    </source>
</evidence>
<gene>
    <name evidence="21" type="primary">LOC116662514</name>
</gene>
<dbReference type="Gene3D" id="1.10.30.10">
    <property type="entry name" value="High mobility group box domain"/>
    <property type="match status" value="1"/>
</dbReference>
<dbReference type="InterPro" id="IPR009071">
    <property type="entry name" value="HMG_box_dom"/>
</dbReference>
<keyword evidence="20" id="KW-1185">Reference proteome</keyword>
<keyword evidence="7" id="KW-0112">Calmodulin-binding</keyword>
<keyword evidence="10 17" id="KW-0238">DNA-binding</keyword>
<evidence type="ECO:0000259" key="19">
    <source>
        <dbReference type="PROSITE" id="PS50118"/>
    </source>
</evidence>
<dbReference type="InterPro" id="IPR036910">
    <property type="entry name" value="HMG_box_dom_sf"/>
</dbReference>
<keyword evidence="8" id="KW-0726">Sexual differentiation</keyword>
<comment type="similarity">
    <text evidence="3">Belongs to the SRY family.</text>
</comment>
<proteinExistence type="inferred from homology"/>
<keyword evidence="9" id="KW-0805">Transcription regulation</keyword>
<dbReference type="SUPFAM" id="SSF47095">
    <property type="entry name" value="HMG-box"/>
    <property type="match status" value="1"/>
</dbReference>
<evidence type="ECO:0000256" key="10">
    <source>
        <dbReference type="ARBA" id="ARBA00023125"/>
    </source>
</evidence>
<evidence type="ECO:0000256" key="1">
    <source>
        <dbReference type="ARBA" id="ARBA00004324"/>
    </source>
</evidence>
<evidence type="ECO:0000313" key="20">
    <source>
        <dbReference type="Proteomes" id="UP000694856"/>
    </source>
</evidence>
<keyword evidence="13 17" id="KW-0539">Nucleus</keyword>
<dbReference type="GeneID" id="116662514"/>
<sequence>MNRKAEGYILLSSLLENGNAIICFLLCLRKLNGDNYSSAVQQQNILSFRKASSLLQRDNRSSKDLYETGGNSRECMKDRVKRPMNAFIVWARDQRRKVALENTKMQNAEISKRLGYQWKLLTEAEKRPFFEEAQRLRAIHRDKYPDCKYQPRQKTEGLPRSDKSFPTDPSTLCSQVHVDDRLYSFTYTDHCAKTPQSRMEGPLSPSQRMSITSSLPQQEHCSNWTSLHHNRVTLATQICVDGPFYCSLQPGHSHRYFWC</sequence>
<feature type="region of interest" description="Disordered" evidence="18">
    <location>
        <begin position="147"/>
        <end position="169"/>
    </location>
</feature>
<evidence type="ECO:0000256" key="14">
    <source>
        <dbReference type="ARBA" id="ARBA00024048"/>
    </source>
</evidence>
<evidence type="ECO:0000256" key="8">
    <source>
        <dbReference type="ARBA" id="ARBA00022928"/>
    </source>
</evidence>
<evidence type="ECO:0000313" key="21">
    <source>
        <dbReference type="RefSeq" id="XP_032332100.1"/>
    </source>
</evidence>
<keyword evidence="11" id="KW-0010">Activator</keyword>
<dbReference type="Proteomes" id="UP000694856">
    <property type="component" value="Unplaced"/>
</dbReference>
<dbReference type="FunFam" id="1.10.30.10:FF:000002">
    <property type="entry name" value="transcription factor Sox-2"/>
    <property type="match status" value="1"/>
</dbReference>
<feature type="domain" description="HMG box" evidence="19">
    <location>
        <begin position="80"/>
        <end position="148"/>
    </location>
</feature>
<dbReference type="GO" id="GO:0005737">
    <property type="term" value="C:cytoplasm"/>
    <property type="evidence" value="ECO:0007669"/>
    <property type="project" value="UniProtKB-SubCell"/>
</dbReference>
<dbReference type="GO" id="GO:0005516">
    <property type="term" value="F:calmodulin binding"/>
    <property type="evidence" value="ECO:0007669"/>
    <property type="project" value="UniProtKB-KW"/>
</dbReference>
<dbReference type="PANTHER" id="PTHR10270">
    <property type="entry name" value="SOX TRANSCRIPTION FACTOR"/>
    <property type="match status" value="1"/>
</dbReference>
<dbReference type="GO" id="GO:0001228">
    <property type="term" value="F:DNA-binding transcription activator activity, RNA polymerase II-specific"/>
    <property type="evidence" value="ECO:0007669"/>
    <property type="project" value="TreeGrafter"/>
</dbReference>
<feature type="DNA-binding region" description="HMG box" evidence="17">
    <location>
        <begin position="80"/>
        <end position="148"/>
    </location>
</feature>
<evidence type="ECO:0000256" key="13">
    <source>
        <dbReference type="ARBA" id="ARBA00023242"/>
    </source>
</evidence>
<dbReference type="GO" id="GO:0030238">
    <property type="term" value="P:male sex determination"/>
    <property type="evidence" value="ECO:0007669"/>
    <property type="project" value="InterPro"/>
</dbReference>
<evidence type="ECO:0000256" key="6">
    <source>
        <dbReference type="ARBA" id="ARBA00022782"/>
    </source>
</evidence>
<dbReference type="AlphaFoldDB" id="A0A8B8SQD5"/>
<dbReference type="GO" id="GO:0030154">
    <property type="term" value="P:cell differentiation"/>
    <property type="evidence" value="ECO:0007669"/>
    <property type="project" value="UniProtKB-KW"/>
</dbReference>
<evidence type="ECO:0000256" key="17">
    <source>
        <dbReference type="PROSITE-ProRule" id="PRU00267"/>
    </source>
</evidence>
<dbReference type="PIRSF" id="PIRSF037653">
    <property type="entry name" value="SRY"/>
    <property type="match status" value="1"/>
</dbReference>
<evidence type="ECO:0000256" key="18">
    <source>
        <dbReference type="SAM" id="MobiDB-lite"/>
    </source>
</evidence>
<evidence type="ECO:0000256" key="15">
    <source>
        <dbReference type="ARBA" id="ARBA00032498"/>
    </source>
</evidence>
<dbReference type="RefSeq" id="XP_032332100.1">
    <property type="nucleotide sequence ID" value="XM_032476209.1"/>
</dbReference>
<dbReference type="GO" id="GO:0007548">
    <property type="term" value="P:sex differentiation"/>
    <property type="evidence" value="ECO:0007669"/>
    <property type="project" value="UniProtKB-KW"/>
</dbReference>
<dbReference type="KEGG" id="cfr:116662514"/>
<comment type="subunit">
    <text evidence="14">Interacts with CALM, EP300, HDAC3, KPNB1, ZNF208 isoform KRAB-O, PARP1, SLC9A3R2 and WT1. The interaction with EP300 modulates its DNA-binding activity. The interaction with KPNB1 is sensitive to dissociation by Ran in the GTP-bound form. Interaction with PARP1 impaired its DNA-binding activity.</text>
</comment>
<organism evidence="20 21">
    <name type="scientific">Camelus ferus</name>
    <name type="common">Wild bactrian camel</name>
    <name type="synonym">Camelus bactrianus ferus</name>
    <dbReference type="NCBI Taxonomy" id="419612"/>
    <lineage>
        <taxon>Eukaryota</taxon>
        <taxon>Metazoa</taxon>
        <taxon>Chordata</taxon>
        <taxon>Craniata</taxon>
        <taxon>Vertebrata</taxon>
        <taxon>Euteleostomi</taxon>
        <taxon>Mammalia</taxon>
        <taxon>Eutheria</taxon>
        <taxon>Laurasiatheria</taxon>
        <taxon>Artiodactyla</taxon>
        <taxon>Tylopoda</taxon>
        <taxon>Camelidae</taxon>
        <taxon>Camelus</taxon>
    </lineage>
</organism>
<reference evidence="21" key="1">
    <citation type="submission" date="2025-08" db="UniProtKB">
        <authorList>
            <consortium name="RefSeq"/>
        </authorList>
    </citation>
    <scope>IDENTIFICATION</scope>
    <source>
        <tissue evidence="21">Ear skin</tissue>
    </source>
</reference>
<evidence type="ECO:0000256" key="3">
    <source>
        <dbReference type="ARBA" id="ARBA00005998"/>
    </source>
</evidence>
<dbReference type="SMART" id="SM00398">
    <property type="entry name" value="HMG"/>
    <property type="match status" value="1"/>
</dbReference>
<evidence type="ECO:0000256" key="5">
    <source>
        <dbReference type="ARBA" id="ARBA00022490"/>
    </source>
</evidence>
<feature type="compositionally biased region" description="Basic and acidic residues" evidence="18">
    <location>
        <begin position="153"/>
        <end position="165"/>
    </location>
</feature>
<dbReference type="Pfam" id="PF00505">
    <property type="entry name" value="HMG_box"/>
    <property type="match status" value="1"/>
</dbReference>
<comment type="function">
    <text evidence="16">Transcriptional regulator that controls a genetic switch in male development. It is necessary and sufficient for initiating male sex determination by directing the development of supporting cell precursors (pre-Sertoli cells) as Sertoli rather than granulosa cells. Involved in different aspects of gene regulation including promoter activation or repression. Binds to the DNA consensus sequence 5'-[AT]AACAA[AT]-3'. SRY HMG box recognizes DNA by partial intercalation in the minor groove and promotes DNA bending. Also involved in pre-mRNA splicing. In male adult brain involved in the maintenance of motor functions of dopaminergic neurons.</text>
</comment>
<evidence type="ECO:0000256" key="16">
    <source>
        <dbReference type="ARBA" id="ARBA00045821"/>
    </source>
</evidence>
<protein>
    <recommendedName>
        <fullName evidence="4">Sex-determining region Y protein</fullName>
    </recommendedName>
    <alternativeName>
        <fullName evidence="15">Testis-determining factor</fullName>
    </alternativeName>
</protein>
<evidence type="ECO:0000256" key="2">
    <source>
        <dbReference type="ARBA" id="ARBA00004496"/>
    </source>
</evidence>
<dbReference type="InterPro" id="IPR050140">
    <property type="entry name" value="SRY-related_HMG-box_TF-like"/>
</dbReference>
<dbReference type="InterPro" id="IPR017253">
    <property type="entry name" value="SRY"/>
</dbReference>
<comment type="subcellular location">
    <subcellularLocation>
        <location evidence="2">Cytoplasm</location>
    </subcellularLocation>
    <subcellularLocation>
        <location evidence="1">Nucleus speckle</location>
    </subcellularLocation>
</comment>
<dbReference type="GO" id="GO:0016607">
    <property type="term" value="C:nuclear speck"/>
    <property type="evidence" value="ECO:0007669"/>
    <property type="project" value="UniProtKB-SubCell"/>
</dbReference>